<dbReference type="Pfam" id="PF13181">
    <property type="entry name" value="TPR_8"/>
    <property type="match status" value="1"/>
</dbReference>
<organism evidence="5 6">
    <name type="scientific">Phaedon cochleariae</name>
    <name type="common">Mustard beetle</name>
    <dbReference type="NCBI Taxonomy" id="80249"/>
    <lineage>
        <taxon>Eukaryota</taxon>
        <taxon>Metazoa</taxon>
        <taxon>Ecdysozoa</taxon>
        <taxon>Arthropoda</taxon>
        <taxon>Hexapoda</taxon>
        <taxon>Insecta</taxon>
        <taxon>Pterygota</taxon>
        <taxon>Neoptera</taxon>
        <taxon>Endopterygota</taxon>
        <taxon>Coleoptera</taxon>
        <taxon>Polyphaga</taxon>
        <taxon>Cucujiformia</taxon>
        <taxon>Chrysomeloidea</taxon>
        <taxon>Chrysomelidae</taxon>
        <taxon>Chrysomelinae</taxon>
        <taxon>Chrysomelini</taxon>
        <taxon>Phaedon</taxon>
    </lineage>
</organism>
<dbReference type="PANTHER" id="PTHR44186:SF1">
    <property type="entry name" value="BARDET-BIEDL SYNDROME 4 PROTEIN"/>
    <property type="match status" value="1"/>
</dbReference>
<evidence type="ECO:0000313" key="6">
    <source>
        <dbReference type="Proteomes" id="UP001153737"/>
    </source>
</evidence>
<feature type="repeat" description="TPR" evidence="4">
    <location>
        <begin position="10"/>
        <end position="43"/>
    </location>
</feature>
<dbReference type="PROSITE" id="PS50005">
    <property type="entry name" value="TPR"/>
    <property type="match status" value="2"/>
</dbReference>
<keyword evidence="1" id="KW-0677">Repeat</keyword>
<dbReference type="Proteomes" id="UP001153737">
    <property type="component" value="Chromosome 4"/>
</dbReference>
<dbReference type="OrthoDB" id="309339at2759"/>
<evidence type="ECO:0000256" key="4">
    <source>
        <dbReference type="PROSITE-ProRule" id="PRU00339"/>
    </source>
</evidence>
<evidence type="ECO:0000313" key="5">
    <source>
        <dbReference type="EMBL" id="CAG9820959.1"/>
    </source>
</evidence>
<dbReference type="AlphaFoldDB" id="A0A9N9X3K7"/>
<keyword evidence="2 4" id="KW-0802">TPR repeat</keyword>
<dbReference type="GO" id="GO:0036064">
    <property type="term" value="C:ciliary basal body"/>
    <property type="evidence" value="ECO:0007669"/>
    <property type="project" value="TreeGrafter"/>
</dbReference>
<name>A0A9N9X3K7_PHACE</name>
<keyword evidence="6" id="KW-1185">Reference proteome</keyword>
<accession>A0A9N9X3K7</accession>
<evidence type="ECO:0000256" key="1">
    <source>
        <dbReference type="ARBA" id="ARBA00022737"/>
    </source>
</evidence>
<gene>
    <name evidence="5" type="ORF">PHAECO_LOCUS8798</name>
</gene>
<dbReference type="InterPro" id="IPR011990">
    <property type="entry name" value="TPR-like_helical_dom_sf"/>
</dbReference>
<reference evidence="5" key="2">
    <citation type="submission" date="2022-10" db="EMBL/GenBank/DDBJ databases">
        <authorList>
            <consortium name="ENA_rothamsted_submissions"/>
            <consortium name="culmorum"/>
            <person name="King R."/>
        </authorList>
    </citation>
    <scope>NUCLEOTIDE SEQUENCE</scope>
</reference>
<proteinExistence type="inferred from homology"/>
<feature type="repeat" description="TPR" evidence="4">
    <location>
        <begin position="79"/>
        <end position="112"/>
    </location>
</feature>
<dbReference type="GO" id="GO:0060271">
    <property type="term" value="P:cilium assembly"/>
    <property type="evidence" value="ECO:0007669"/>
    <property type="project" value="TreeGrafter"/>
</dbReference>
<dbReference type="GO" id="GO:0061512">
    <property type="term" value="P:protein localization to cilium"/>
    <property type="evidence" value="ECO:0007669"/>
    <property type="project" value="TreeGrafter"/>
</dbReference>
<dbReference type="SMART" id="SM00028">
    <property type="entry name" value="TPR"/>
    <property type="match status" value="3"/>
</dbReference>
<reference evidence="5" key="1">
    <citation type="submission" date="2022-01" db="EMBL/GenBank/DDBJ databases">
        <authorList>
            <person name="King R."/>
        </authorList>
    </citation>
    <scope>NUCLEOTIDE SEQUENCE</scope>
</reference>
<comment type="similarity">
    <text evidence="3">Belongs to the BBS4 family.</text>
</comment>
<evidence type="ECO:0008006" key="7">
    <source>
        <dbReference type="Google" id="ProtNLM"/>
    </source>
</evidence>
<dbReference type="Gene3D" id="1.25.40.10">
    <property type="entry name" value="Tetratricopeptide repeat domain"/>
    <property type="match status" value="1"/>
</dbReference>
<dbReference type="EMBL" id="OU896710">
    <property type="protein sequence ID" value="CAG9820959.1"/>
    <property type="molecule type" value="Genomic_DNA"/>
</dbReference>
<evidence type="ECO:0000256" key="3">
    <source>
        <dbReference type="ARBA" id="ARBA00023778"/>
    </source>
</evidence>
<protein>
    <recommendedName>
        <fullName evidence="7">Tetratricopeptide repeat protein</fullName>
    </recommendedName>
</protein>
<sequence length="140" mass="15831">MIAISSQIRLLVWKSRGEIEREEGKLQDALESFQACLKLIPRSANALKEVAKCLFEMRRFKLSMEAYLEAESASHTPDWQIYYHLGICFLKLGDINKAKEYAHRAVQVSKQESCYALLMKILVSQGDHKSAIAVANAAVE</sequence>
<dbReference type="PANTHER" id="PTHR44186">
    <property type="match status" value="1"/>
</dbReference>
<dbReference type="Pfam" id="PF13432">
    <property type="entry name" value="TPR_16"/>
    <property type="match status" value="1"/>
</dbReference>
<evidence type="ECO:0000256" key="2">
    <source>
        <dbReference type="ARBA" id="ARBA00022803"/>
    </source>
</evidence>
<dbReference type="SUPFAM" id="SSF48452">
    <property type="entry name" value="TPR-like"/>
    <property type="match status" value="1"/>
</dbReference>
<dbReference type="InterPro" id="IPR019734">
    <property type="entry name" value="TPR_rpt"/>
</dbReference>